<reference evidence="2" key="1">
    <citation type="submission" date="2017-04" db="EMBL/GenBank/DDBJ databases">
        <authorList>
            <person name="Varghese N."/>
            <person name="Submissions S."/>
        </authorList>
    </citation>
    <scope>NUCLEOTIDE SEQUENCE [LARGE SCALE GENOMIC DNA]</scope>
    <source>
        <strain evidence="2">DSM 44073</strain>
    </source>
</reference>
<dbReference type="AlphaFoldDB" id="A0A1W2FHL1"/>
<evidence type="ECO:0000313" key="1">
    <source>
        <dbReference type="EMBL" id="SMD21431.1"/>
    </source>
</evidence>
<gene>
    <name evidence="1" type="ORF">SAMN05660733_06389</name>
</gene>
<dbReference type="EMBL" id="FWYC01000015">
    <property type="protein sequence ID" value="SMD21431.1"/>
    <property type="molecule type" value="Genomic_DNA"/>
</dbReference>
<sequence>MTSIAVWAGIDSRRPASVYIASDSRISWGNGERWNQGRKVFSSFTTPHIFSYWGDVLFPALAIPIVLDRIERGLLLAGDEDISIDRVEQAFRSLWSDYPQNLSGDLGIVHAWRIGQYMTCDFKVSILTYQASSNTWQSRSVGMPKESSMLHVAGSGAKFVRDANSLWQSSSASKTSRAVYSAFCEALDVGRDPMTGGAPQIVGLYRKGPGSIIGTVHQGQRYLAGSRLLPHEDPTGVEWRNSLFERIDGTRKKRLSGAQAHEKRP</sequence>
<protein>
    <submittedName>
        <fullName evidence="1">Uncharacterized protein</fullName>
    </submittedName>
</protein>
<organism evidence="1 2">
    <name type="scientific">Lentzea albidocapillata</name>
    <dbReference type="NCBI Taxonomy" id="40571"/>
    <lineage>
        <taxon>Bacteria</taxon>
        <taxon>Bacillati</taxon>
        <taxon>Actinomycetota</taxon>
        <taxon>Actinomycetes</taxon>
        <taxon>Pseudonocardiales</taxon>
        <taxon>Pseudonocardiaceae</taxon>
        <taxon>Lentzea</taxon>
    </lineage>
</organism>
<accession>A0A1W2FHL1</accession>
<evidence type="ECO:0000313" key="2">
    <source>
        <dbReference type="Proteomes" id="UP000192840"/>
    </source>
</evidence>
<proteinExistence type="predicted"/>
<keyword evidence="2" id="KW-1185">Reference proteome</keyword>
<name>A0A1W2FHL1_9PSEU</name>
<dbReference type="Proteomes" id="UP000192840">
    <property type="component" value="Unassembled WGS sequence"/>
</dbReference>